<name>A0A8C4L2F1_EQUAS</name>
<dbReference type="GO" id="GO:0006089">
    <property type="term" value="P:lactate metabolic process"/>
    <property type="evidence" value="ECO:0007669"/>
    <property type="project" value="TreeGrafter"/>
</dbReference>
<reference evidence="1" key="1">
    <citation type="submission" date="2023-03" db="UniProtKB">
        <authorList>
            <consortium name="Ensembl"/>
        </authorList>
    </citation>
    <scope>IDENTIFICATION</scope>
</reference>
<protein>
    <recommendedName>
        <fullName evidence="2">Lactate/malate dehydrogenase C-terminal domain-containing protein</fullName>
    </recommendedName>
</protein>
<sequence>MIKGLYGIYDDVFLSVPCISGQNGISGLVKAALTPEEEAHLKKRADTLWGSKKSCTFKVFSCCSLDTSLSRLQQDFSWRLCVLSFLSDL</sequence>
<proteinExistence type="predicted"/>
<evidence type="ECO:0000313" key="1">
    <source>
        <dbReference type="Ensembl" id="ENSEASP00005005228.1"/>
    </source>
</evidence>
<accession>A0A8C4L2F1</accession>
<dbReference type="Gene3D" id="3.90.110.10">
    <property type="entry name" value="Lactate dehydrogenase/glycoside hydrolase, family 4, C-terminal"/>
    <property type="match status" value="1"/>
</dbReference>
<evidence type="ECO:0008006" key="2">
    <source>
        <dbReference type="Google" id="ProtNLM"/>
    </source>
</evidence>
<dbReference type="PANTHER" id="PTHR43128:SF10">
    <property type="entry name" value="L-LACTATE DEHYDROGENASE A CHAIN"/>
    <property type="match status" value="1"/>
</dbReference>
<dbReference type="Ensembl" id="ENSEAST00005005725.1">
    <property type="protein sequence ID" value="ENSEASP00005005228.1"/>
    <property type="gene ID" value="ENSEASG00005003914.1"/>
</dbReference>
<dbReference type="SUPFAM" id="SSF56327">
    <property type="entry name" value="LDH C-terminal domain-like"/>
    <property type="match status" value="1"/>
</dbReference>
<dbReference type="AlphaFoldDB" id="A0A8C4L2F1"/>
<dbReference type="PANTHER" id="PTHR43128">
    <property type="entry name" value="L-2-HYDROXYCARBOXYLATE DEHYDROGENASE (NAD(P)(+))"/>
    <property type="match status" value="1"/>
</dbReference>
<dbReference type="InterPro" id="IPR015955">
    <property type="entry name" value="Lactate_DH/Glyco_Ohase_4_C"/>
</dbReference>
<dbReference type="GO" id="GO:0004459">
    <property type="term" value="F:L-lactate dehydrogenase (NAD+) activity"/>
    <property type="evidence" value="ECO:0007669"/>
    <property type="project" value="TreeGrafter"/>
</dbReference>
<organism evidence="1">
    <name type="scientific">Equus asinus asinus</name>
    <dbReference type="NCBI Taxonomy" id="83772"/>
    <lineage>
        <taxon>Eukaryota</taxon>
        <taxon>Metazoa</taxon>
        <taxon>Chordata</taxon>
        <taxon>Craniata</taxon>
        <taxon>Vertebrata</taxon>
        <taxon>Euteleostomi</taxon>
        <taxon>Mammalia</taxon>
        <taxon>Eutheria</taxon>
        <taxon>Laurasiatheria</taxon>
        <taxon>Perissodactyla</taxon>
        <taxon>Equidae</taxon>
        <taxon>Equus</taxon>
    </lineage>
</organism>